<dbReference type="Proteomes" id="UP001430848">
    <property type="component" value="Unassembled WGS sequence"/>
</dbReference>
<name>A0ABR1NX00_DIAER</name>
<evidence type="ECO:0000259" key="1">
    <source>
        <dbReference type="Pfam" id="PF01636"/>
    </source>
</evidence>
<dbReference type="InterPro" id="IPR011009">
    <property type="entry name" value="Kinase-like_dom_sf"/>
</dbReference>
<sequence>MSMEKKSAIAKRVAEFQVQLSCHDLPCSLFRKIGTLDLENGQQNAETPTRVTPRKLISHEFFMGNRVKYDVPRGPFRSSYDWLSSEIRLIILEQTAVLENAEDDDDREDAEEILGSAQGLLLLLPKVFPEDQEDDVATALYHDDLSLHNILVNEQGEITAVVDWECVSAMPMWMATKIPKFLDGERREEEPIRDIYADEVPTESAETRKEGYIDDLDNEGKNQLYWIHLMEYETTKLRAVYEASLRQLWPDWPLEENHLKVDFFEAVLQCSSGIFVKKVDRWVDSIQRGNLIRWADA</sequence>
<dbReference type="PANTHER" id="PTHR21310:SF13">
    <property type="entry name" value="AMINOGLYCOSIDE PHOSPHOTRANSFERASE DOMAIN-CONTAINING PROTEIN"/>
    <property type="match status" value="1"/>
</dbReference>
<dbReference type="SUPFAM" id="SSF56112">
    <property type="entry name" value="Protein kinase-like (PK-like)"/>
    <property type="match status" value="1"/>
</dbReference>
<evidence type="ECO:0000313" key="3">
    <source>
        <dbReference type="Proteomes" id="UP001430848"/>
    </source>
</evidence>
<gene>
    <name evidence="2" type="ORF">SLS63_010420</name>
</gene>
<keyword evidence="3" id="KW-1185">Reference proteome</keyword>
<accession>A0ABR1NX00</accession>
<dbReference type="InterPro" id="IPR051678">
    <property type="entry name" value="AGP_Transferase"/>
</dbReference>
<feature type="domain" description="Aminoglycoside phosphotransferase" evidence="1">
    <location>
        <begin position="102"/>
        <end position="173"/>
    </location>
</feature>
<evidence type="ECO:0000313" key="2">
    <source>
        <dbReference type="EMBL" id="KAK7718814.1"/>
    </source>
</evidence>
<dbReference type="PANTHER" id="PTHR21310">
    <property type="entry name" value="AMINOGLYCOSIDE PHOSPHOTRANSFERASE-RELATED-RELATED"/>
    <property type="match status" value="1"/>
</dbReference>
<protein>
    <recommendedName>
        <fullName evidence="1">Aminoglycoside phosphotransferase domain-containing protein</fullName>
    </recommendedName>
</protein>
<dbReference type="InterPro" id="IPR002575">
    <property type="entry name" value="Aminoglycoside_PTrfase"/>
</dbReference>
<comment type="caution">
    <text evidence="2">The sequence shown here is derived from an EMBL/GenBank/DDBJ whole genome shotgun (WGS) entry which is preliminary data.</text>
</comment>
<dbReference type="Gene3D" id="3.90.1200.10">
    <property type="match status" value="1"/>
</dbReference>
<organism evidence="2 3">
    <name type="scientific">Diaporthe eres</name>
    <name type="common">Phomopsis oblonga</name>
    <dbReference type="NCBI Taxonomy" id="83184"/>
    <lineage>
        <taxon>Eukaryota</taxon>
        <taxon>Fungi</taxon>
        <taxon>Dikarya</taxon>
        <taxon>Ascomycota</taxon>
        <taxon>Pezizomycotina</taxon>
        <taxon>Sordariomycetes</taxon>
        <taxon>Sordariomycetidae</taxon>
        <taxon>Diaporthales</taxon>
        <taxon>Diaporthaceae</taxon>
        <taxon>Diaporthe</taxon>
        <taxon>Diaporthe eres species complex</taxon>
    </lineage>
</organism>
<dbReference type="EMBL" id="JAKNSF020000086">
    <property type="protein sequence ID" value="KAK7718814.1"/>
    <property type="molecule type" value="Genomic_DNA"/>
</dbReference>
<proteinExistence type="predicted"/>
<reference evidence="2 3" key="1">
    <citation type="submission" date="2024-02" db="EMBL/GenBank/DDBJ databases">
        <title>De novo assembly and annotation of 12 fungi associated with fruit tree decline syndrome in Ontario, Canada.</title>
        <authorList>
            <person name="Sulman M."/>
            <person name="Ellouze W."/>
            <person name="Ilyukhin E."/>
        </authorList>
    </citation>
    <scope>NUCLEOTIDE SEQUENCE [LARGE SCALE GENOMIC DNA]</scope>
    <source>
        <strain evidence="2 3">M169</strain>
    </source>
</reference>
<dbReference type="Pfam" id="PF01636">
    <property type="entry name" value="APH"/>
    <property type="match status" value="1"/>
</dbReference>